<keyword evidence="3" id="KW-1185">Reference proteome</keyword>
<keyword evidence="1" id="KW-0175">Coiled coil</keyword>
<comment type="caution">
    <text evidence="2">The sequence shown here is derived from an EMBL/GenBank/DDBJ whole genome shotgun (WGS) entry which is preliminary data.</text>
</comment>
<dbReference type="EMBL" id="BFEA01000049">
    <property type="protein sequence ID" value="GBG64353.1"/>
    <property type="molecule type" value="Genomic_DNA"/>
</dbReference>
<sequence>MMETCQGVEELIKQGQLVLHRYVAESFEKLERERNGRKESKKERVERRKPQLSVDMMEENIRQFENTLEQVRRKVEEYRRLKEQQEEEERVMEELRQKFHYEEAGSEVASILQSINVHLMHLEKKLDDNTAAIESMPDTVLCSVSLDDSLDEFGNELIALRSSWAKKAKSKGLWEEQAKEKARSQPVCNFAEGKSLNEVFAAVTSCFCVSA</sequence>
<organism evidence="2 3">
    <name type="scientific">Chara braunii</name>
    <name type="common">Braun's stonewort</name>
    <dbReference type="NCBI Taxonomy" id="69332"/>
    <lineage>
        <taxon>Eukaryota</taxon>
        <taxon>Viridiplantae</taxon>
        <taxon>Streptophyta</taxon>
        <taxon>Charophyceae</taxon>
        <taxon>Charales</taxon>
        <taxon>Characeae</taxon>
        <taxon>Chara</taxon>
    </lineage>
</organism>
<dbReference type="Proteomes" id="UP000265515">
    <property type="component" value="Unassembled WGS sequence"/>
</dbReference>
<name>A0A388K322_CHABU</name>
<gene>
    <name evidence="2" type="ORF">CBR_g41554</name>
</gene>
<evidence type="ECO:0000313" key="2">
    <source>
        <dbReference type="EMBL" id="GBG64353.1"/>
    </source>
</evidence>
<protein>
    <submittedName>
        <fullName evidence="2">Uncharacterized protein</fullName>
    </submittedName>
</protein>
<evidence type="ECO:0000256" key="1">
    <source>
        <dbReference type="SAM" id="Coils"/>
    </source>
</evidence>
<dbReference type="Gramene" id="GBG64353">
    <property type="protein sequence ID" value="GBG64353"/>
    <property type="gene ID" value="CBR_g41554"/>
</dbReference>
<accession>A0A388K322</accession>
<feature type="coiled-coil region" evidence="1">
    <location>
        <begin position="54"/>
        <end position="98"/>
    </location>
</feature>
<proteinExistence type="predicted"/>
<dbReference type="AlphaFoldDB" id="A0A388K322"/>
<reference evidence="2 3" key="1">
    <citation type="journal article" date="2018" name="Cell">
        <title>The Chara Genome: Secondary Complexity and Implications for Plant Terrestrialization.</title>
        <authorList>
            <person name="Nishiyama T."/>
            <person name="Sakayama H."/>
            <person name="Vries J.D."/>
            <person name="Buschmann H."/>
            <person name="Saint-Marcoux D."/>
            <person name="Ullrich K.K."/>
            <person name="Haas F.B."/>
            <person name="Vanderstraeten L."/>
            <person name="Becker D."/>
            <person name="Lang D."/>
            <person name="Vosolsobe S."/>
            <person name="Rombauts S."/>
            <person name="Wilhelmsson P.K.I."/>
            <person name="Janitza P."/>
            <person name="Kern R."/>
            <person name="Heyl A."/>
            <person name="Rumpler F."/>
            <person name="Villalobos L.I.A.C."/>
            <person name="Clay J.M."/>
            <person name="Skokan R."/>
            <person name="Toyoda A."/>
            <person name="Suzuki Y."/>
            <person name="Kagoshima H."/>
            <person name="Schijlen E."/>
            <person name="Tajeshwar N."/>
            <person name="Catarino B."/>
            <person name="Hetherington A.J."/>
            <person name="Saltykova A."/>
            <person name="Bonnot C."/>
            <person name="Breuninger H."/>
            <person name="Symeonidi A."/>
            <person name="Radhakrishnan G.V."/>
            <person name="Van Nieuwerburgh F."/>
            <person name="Deforce D."/>
            <person name="Chang C."/>
            <person name="Karol K.G."/>
            <person name="Hedrich R."/>
            <person name="Ulvskov P."/>
            <person name="Glockner G."/>
            <person name="Delwiche C.F."/>
            <person name="Petrasek J."/>
            <person name="Van de Peer Y."/>
            <person name="Friml J."/>
            <person name="Beilby M."/>
            <person name="Dolan L."/>
            <person name="Kohara Y."/>
            <person name="Sugano S."/>
            <person name="Fujiyama A."/>
            <person name="Delaux P.-M."/>
            <person name="Quint M."/>
            <person name="TheiBen G."/>
            <person name="Hagemann M."/>
            <person name="Harholt J."/>
            <person name="Dunand C."/>
            <person name="Zachgo S."/>
            <person name="Langdale J."/>
            <person name="Maumus F."/>
            <person name="Straeten D.V.D."/>
            <person name="Gould S.B."/>
            <person name="Rensing S.A."/>
        </authorList>
    </citation>
    <scope>NUCLEOTIDE SEQUENCE [LARGE SCALE GENOMIC DNA]</scope>
    <source>
        <strain evidence="2 3">S276</strain>
    </source>
</reference>
<evidence type="ECO:0000313" key="3">
    <source>
        <dbReference type="Proteomes" id="UP000265515"/>
    </source>
</evidence>